<sequence length="78" mass="8742">MPPQPTITPLNSSDDDDLHADEKTQSLTPHERHHCPTCFHRNSSQSLNARPRCVVAICNRTLLLFAFDLSHAFSPSNC</sequence>
<proteinExistence type="predicted"/>
<reference evidence="2" key="1">
    <citation type="submission" date="2023-03" db="UniProtKB">
        <authorList>
            <consortium name="EnsemblPlants"/>
        </authorList>
    </citation>
    <scope>IDENTIFICATION</scope>
</reference>
<organism evidence="2">
    <name type="scientific">Cucumis melo</name>
    <name type="common">Muskmelon</name>
    <dbReference type="NCBI Taxonomy" id="3656"/>
    <lineage>
        <taxon>Eukaryota</taxon>
        <taxon>Viridiplantae</taxon>
        <taxon>Streptophyta</taxon>
        <taxon>Embryophyta</taxon>
        <taxon>Tracheophyta</taxon>
        <taxon>Spermatophyta</taxon>
        <taxon>Magnoliopsida</taxon>
        <taxon>eudicotyledons</taxon>
        <taxon>Gunneridae</taxon>
        <taxon>Pentapetalae</taxon>
        <taxon>rosids</taxon>
        <taxon>fabids</taxon>
        <taxon>Cucurbitales</taxon>
        <taxon>Cucurbitaceae</taxon>
        <taxon>Benincaseae</taxon>
        <taxon>Cucumis</taxon>
    </lineage>
</organism>
<dbReference type="EnsemblPlants" id="MELO3C033082.2.1">
    <property type="protein sequence ID" value="MELO3C033082.2.1"/>
    <property type="gene ID" value="MELO3C033082.2"/>
</dbReference>
<feature type="region of interest" description="Disordered" evidence="1">
    <location>
        <begin position="1"/>
        <end position="32"/>
    </location>
</feature>
<evidence type="ECO:0000313" key="2">
    <source>
        <dbReference type="EnsemblPlants" id="MELO3C033082.2.1"/>
    </source>
</evidence>
<dbReference type="Gramene" id="MELO3C033082.2.1">
    <property type="protein sequence ID" value="MELO3C033082.2.1"/>
    <property type="gene ID" value="MELO3C033082.2"/>
</dbReference>
<accession>A0A9I9EFK2</accession>
<dbReference type="AlphaFoldDB" id="A0A9I9EFK2"/>
<name>A0A9I9EFK2_CUCME</name>
<protein>
    <submittedName>
        <fullName evidence="2">Uncharacterized protein</fullName>
    </submittedName>
</protein>
<evidence type="ECO:0000256" key="1">
    <source>
        <dbReference type="SAM" id="MobiDB-lite"/>
    </source>
</evidence>